<evidence type="ECO:0000256" key="1">
    <source>
        <dbReference type="SAM" id="MobiDB-lite"/>
    </source>
</evidence>
<dbReference type="EMBL" id="BAAAHQ010000023">
    <property type="protein sequence ID" value="GAA0935690.1"/>
    <property type="molecule type" value="Genomic_DNA"/>
</dbReference>
<name>A0ABP4AJ34_9ACTN</name>
<feature type="region of interest" description="Disordered" evidence="1">
    <location>
        <begin position="260"/>
        <end position="296"/>
    </location>
</feature>
<keyword evidence="2" id="KW-0472">Membrane</keyword>
<protein>
    <submittedName>
        <fullName evidence="3">Uncharacterized protein</fullName>
    </submittedName>
</protein>
<dbReference type="Proteomes" id="UP001501578">
    <property type="component" value="Unassembled WGS sequence"/>
</dbReference>
<feature type="transmembrane region" description="Helical" evidence="2">
    <location>
        <begin position="53"/>
        <end position="73"/>
    </location>
</feature>
<accession>A0ABP4AJ34</accession>
<organism evidence="3 4">
    <name type="scientific">Nonomuraea longicatena</name>
    <dbReference type="NCBI Taxonomy" id="83682"/>
    <lineage>
        <taxon>Bacteria</taxon>
        <taxon>Bacillati</taxon>
        <taxon>Actinomycetota</taxon>
        <taxon>Actinomycetes</taxon>
        <taxon>Streptosporangiales</taxon>
        <taxon>Streptosporangiaceae</taxon>
        <taxon>Nonomuraea</taxon>
    </lineage>
</organism>
<evidence type="ECO:0000313" key="4">
    <source>
        <dbReference type="Proteomes" id="UP001501578"/>
    </source>
</evidence>
<dbReference type="RefSeq" id="WP_343951810.1">
    <property type="nucleotide sequence ID" value="NZ_BAAAHQ010000023.1"/>
</dbReference>
<gene>
    <name evidence="3" type="ORF">GCM10009560_43920</name>
</gene>
<comment type="caution">
    <text evidence="3">The sequence shown here is derived from an EMBL/GenBank/DDBJ whole genome shotgun (WGS) entry which is preliminary data.</text>
</comment>
<evidence type="ECO:0000256" key="2">
    <source>
        <dbReference type="SAM" id="Phobius"/>
    </source>
</evidence>
<keyword evidence="2" id="KW-0812">Transmembrane</keyword>
<proteinExistence type="predicted"/>
<reference evidence="4" key="1">
    <citation type="journal article" date="2019" name="Int. J. Syst. Evol. Microbiol.">
        <title>The Global Catalogue of Microorganisms (GCM) 10K type strain sequencing project: providing services to taxonomists for standard genome sequencing and annotation.</title>
        <authorList>
            <consortium name="The Broad Institute Genomics Platform"/>
            <consortium name="The Broad Institute Genome Sequencing Center for Infectious Disease"/>
            <person name="Wu L."/>
            <person name="Ma J."/>
        </authorList>
    </citation>
    <scope>NUCLEOTIDE SEQUENCE [LARGE SCALE GENOMIC DNA]</scope>
    <source>
        <strain evidence="4">JCM 11136</strain>
    </source>
</reference>
<feature type="region of interest" description="Disordered" evidence="1">
    <location>
        <begin position="1"/>
        <end position="23"/>
    </location>
</feature>
<keyword evidence="2" id="KW-1133">Transmembrane helix</keyword>
<keyword evidence="4" id="KW-1185">Reference proteome</keyword>
<sequence length="296" mass="31577">MSLADLTPIHDRDLADHPAAQPTGPAARALMNAIMSEEPAPAPAPARRKPRRLLILGTAAATLAAAVTLALTLPPGGPATEYANAAVAINRDADQFTVTVIDPTAERERFEEAFRAVGLNVTVKIIPTEPKYVGTMLGPIAPGGFEWSGHLGRSTPKNCDSAHCAAFSVPSDYPGRIAFGIGRAARPGERYAETDLYDQGQEPLDGYTLSGKTVETVRAALRERGLTVHYRLLWDHADGGYFDQSVPAERVKDAWIVDGGKKSSSDGLDLYIKPGPEAGPAPDSQSVAEPQWYDQP</sequence>
<evidence type="ECO:0000313" key="3">
    <source>
        <dbReference type="EMBL" id="GAA0935690.1"/>
    </source>
</evidence>